<gene>
    <name evidence="5" type="ORF">HNQ72_004466</name>
</gene>
<organism evidence="5 6">
    <name type="scientific">Rhizobium wenxiniae</name>
    <dbReference type="NCBI Taxonomy" id="1737357"/>
    <lineage>
        <taxon>Bacteria</taxon>
        <taxon>Pseudomonadati</taxon>
        <taxon>Pseudomonadota</taxon>
        <taxon>Alphaproteobacteria</taxon>
        <taxon>Hyphomicrobiales</taxon>
        <taxon>Rhizobiaceae</taxon>
        <taxon>Rhizobium/Agrobacterium group</taxon>
        <taxon>Rhizobium</taxon>
    </lineage>
</organism>
<evidence type="ECO:0000256" key="1">
    <source>
        <dbReference type="ARBA" id="ARBA00008853"/>
    </source>
</evidence>
<dbReference type="InterPro" id="IPR011042">
    <property type="entry name" value="6-blade_b-propeller_TolB-like"/>
</dbReference>
<dbReference type="InterPro" id="IPR013658">
    <property type="entry name" value="SGL"/>
</dbReference>
<sequence>MKTGNALPLDLNLPVSQLGEGIHWDAQTSSLWWVDISGKNIHRYDAEAGNHRSWSVSKEVSFVFPQTDGQLLIGLSNGVHVFDPETGEERPVALLDLPTDNRLNDGKLDPDGRLWVGTINTSAEPMETAALYFLQGDCLVEVERGYKNANGKAWSADGKIMFHADTGRDTIWAYDYVGPSGTVTNKRVFAKTFHGSPDGLEADGDGNLYAAVFGGSRVEIFSQRGDLAGLIDLPVPNVTSCCFGGPDRKTLFITTAFDGMSPEARQKAPLSGHVFKVLLGA</sequence>
<feature type="domain" description="SMP-30/Gluconolactonase/LRE-like region" evidence="4">
    <location>
        <begin position="18"/>
        <end position="256"/>
    </location>
</feature>
<accession>A0A7X0D2K8</accession>
<dbReference type="GO" id="GO:0004341">
    <property type="term" value="F:gluconolactonase activity"/>
    <property type="evidence" value="ECO:0007669"/>
    <property type="project" value="TreeGrafter"/>
</dbReference>
<dbReference type="GO" id="GO:0005509">
    <property type="term" value="F:calcium ion binding"/>
    <property type="evidence" value="ECO:0007669"/>
    <property type="project" value="TreeGrafter"/>
</dbReference>
<dbReference type="GO" id="GO:0019853">
    <property type="term" value="P:L-ascorbic acid biosynthetic process"/>
    <property type="evidence" value="ECO:0007669"/>
    <property type="project" value="TreeGrafter"/>
</dbReference>
<dbReference type="SUPFAM" id="SSF63829">
    <property type="entry name" value="Calcium-dependent phosphotriesterase"/>
    <property type="match status" value="1"/>
</dbReference>
<feature type="active site" description="Proton donor/acceptor" evidence="2">
    <location>
        <position position="198"/>
    </location>
</feature>
<evidence type="ECO:0000313" key="6">
    <source>
        <dbReference type="Proteomes" id="UP000547879"/>
    </source>
</evidence>
<feature type="binding site" evidence="3">
    <location>
        <position position="150"/>
    </location>
    <ligand>
        <name>a divalent metal cation</name>
        <dbReference type="ChEBI" id="CHEBI:60240"/>
    </ligand>
</feature>
<dbReference type="PRINTS" id="PR01790">
    <property type="entry name" value="SMP30FAMILY"/>
</dbReference>
<dbReference type="PANTHER" id="PTHR10907">
    <property type="entry name" value="REGUCALCIN"/>
    <property type="match status" value="1"/>
</dbReference>
<comment type="cofactor">
    <cofactor evidence="3">
        <name>Zn(2+)</name>
        <dbReference type="ChEBI" id="CHEBI:29105"/>
    </cofactor>
    <text evidence="3">Binds 1 divalent metal cation per subunit.</text>
</comment>
<keyword evidence="6" id="KW-1185">Reference proteome</keyword>
<dbReference type="Proteomes" id="UP000547879">
    <property type="component" value="Unassembled WGS sequence"/>
</dbReference>
<name>A0A7X0D2K8_9HYPH</name>
<dbReference type="PANTHER" id="PTHR10907:SF47">
    <property type="entry name" value="REGUCALCIN"/>
    <property type="match status" value="1"/>
</dbReference>
<dbReference type="Gene3D" id="2.120.10.30">
    <property type="entry name" value="TolB, C-terminal domain"/>
    <property type="match status" value="1"/>
</dbReference>
<keyword evidence="3" id="KW-0862">Zinc</keyword>
<dbReference type="InterPro" id="IPR005511">
    <property type="entry name" value="SMP-30"/>
</dbReference>
<protein>
    <submittedName>
        <fullName evidence="5">Sugar lactone lactonase YvrE</fullName>
    </submittedName>
</protein>
<keyword evidence="3" id="KW-0479">Metal-binding</keyword>
<comment type="caution">
    <text evidence="5">The sequence shown here is derived from an EMBL/GenBank/DDBJ whole genome shotgun (WGS) entry which is preliminary data.</text>
</comment>
<evidence type="ECO:0000313" key="5">
    <source>
        <dbReference type="EMBL" id="MBB6164621.1"/>
    </source>
</evidence>
<dbReference type="AlphaFoldDB" id="A0A7X0D2K8"/>
<evidence type="ECO:0000256" key="2">
    <source>
        <dbReference type="PIRSR" id="PIRSR605511-1"/>
    </source>
</evidence>
<feature type="binding site" evidence="3">
    <location>
        <position position="102"/>
    </location>
    <ligand>
        <name>substrate</name>
    </ligand>
</feature>
<feature type="binding site" evidence="3">
    <location>
        <position position="198"/>
    </location>
    <ligand>
        <name>a divalent metal cation</name>
        <dbReference type="ChEBI" id="CHEBI:60240"/>
    </ligand>
</feature>
<evidence type="ECO:0000259" key="4">
    <source>
        <dbReference type="Pfam" id="PF08450"/>
    </source>
</evidence>
<evidence type="ECO:0000256" key="3">
    <source>
        <dbReference type="PIRSR" id="PIRSR605511-2"/>
    </source>
</evidence>
<dbReference type="EMBL" id="JACHEG010000006">
    <property type="protein sequence ID" value="MBB6164621.1"/>
    <property type="molecule type" value="Genomic_DNA"/>
</dbReference>
<comment type="similarity">
    <text evidence="1">Belongs to the SMP-30/CGR1 family.</text>
</comment>
<proteinExistence type="inferred from homology"/>
<dbReference type="Pfam" id="PF08450">
    <property type="entry name" value="SGL"/>
    <property type="match status" value="1"/>
</dbReference>
<feature type="binding site" evidence="3">
    <location>
        <position position="20"/>
    </location>
    <ligand>
        <name>a divalent metal cation</name>
        <dbReference type="ChEBI" id="CHEBI:60240"/>
    </ligand>
</feature>
<dbReference type="RefSeq" id="WP_183995299.1">
    <property type="nucleotide sequence ID" value="NZ_BMHW01000005.1"/>
</dbReference>
<reference evidence="5 6" key="1">
    <citation type="submission" date="2020-08" db="EMBL/GenBank/DDBJ databases">
        <title>Genomic Encyclopedia of Type Strains, Phase IV (KMG-IV): sequencing the most valuable type-strain genomes for metagenomic binning, comparative biology and taxonomic classification.</title>
        <authorList>
            <person name="Goeker M."/>
        </authorList>
    </citation>
    <scope>NUCLEOTIDE SEQUENCE [LARGE SCALE GENOMIC DNA]</scope>
    <source>
        <strain evidence="5 6">DSM 100734</strain>
    </source>
</reference>
<feature type="binding site" evidence="3">
    <location>
        <position position="104"/>
    </location>
    <ligand>
        <name>substrate</name>
    </ligand>
</feature>